<sequence length="217" mass="23634">MVKAVIFDLDGTLLNTLPDLNACMNEALVKFGCPTITTEQTRQYVGHGGLRYAQAALPENKRAQAEYFYKTIYCPILFACKNQLTKPFDGESECMDALRAAGIKLAVVTNKSQEAATELGNTLLAPYGFDVIFGNRDGIPVKPDPASTLMVLKELGVSAQEAVFVGDGDTDVQTARNAGMRCVSVLWGYRSREQLIAAGANLFAENFLQLRDILLSI</sequence>
<dbReference type="InterPro" id="IPR050155">
    <property type="entry name" value="HAD-like_hydrolase_sf"/>
</dbReference>
<reference evidence="1" key="1">
    <citation type="journal article" date="2021" name="PeerJ">
        <title>Extensive microbial diversity within the chicken gut microbiome revealed by metagenomics and culture.</title>
        <authorList>
            <person name="Gilroy R."/>
            <person name="Ravi A."/>
            <person name="Getino M."/>
            <person name="Pursley I."/>
            <person name="Horton D.L."/>
            <person name="Alikhan N.F."/>
            <person name="Baker D."/>
            <person name="Gharbi K."/>
            <person name="Hall N."/>
            <person name="Watson M."/>
            <person name="Adriaenssens E.M."/>
            <person name="Foster-Nyarko E."/>
            <person name="Jarju S."/>
            <person name="Secka A."/>
            <person name="Antonio M."/>
            <person name="Oren A."/>
            <person name="Chaudhuri R.R."/>
            <person name="La Ragione R."/>
            <person name="Hildebrand F."/>
            <person name="Pallen M.J."/>
        </authorList>
    </citation>
    <scope>NUCLEOTIDE SEQUENCE</scope>
    <source>
        <strain evidence="1">811</strain>
    </source>
</reference>
<dbReference type="InterPro" id="IPR006439">
    <property type="entry name" value="HAD-SF_hydro_IA"/>
</dbReference>
<gene>
    <name evidence="1" type="ORF">H9741_01435</name>
</gene>
<dbReference type="PROSITE" id="PS01228">
    <property type="entry name" value="COF_1"/>
    <property type="match status" value="1"/>
</dbReference>
<comment type="caution">
    <text evidence="1">The sequence shown here is derived from an EMBL/GenBank/DDBJ whole genome shotgun (WGS) entry which is preliminary data.</text>
</comment>
<proteinExistence type="predicted"/>
<dbReference type="GO" id="GO:0006281">
    <property type="term" value="P:DNA repair"/>
    <property type="evidence" value="ECO:0007669"/>
    <property type="project" value="TreeGrafter"/>
</dbReference>
<dbReference type="Gene3D" id="3.40.50.1000">
    <property type="entry name" value="HAD superfamily/HAD-like"/>
    <property type="match status" value="1"/>
</dbReference>
<dbReference type="SFLD" id="SFLDG01135">
    <property type="entry name" value="C1.5.6:_HAD__Beta-PGM__Phospha"/>
    <property type="match status" value="1"/>
</dbReference>
<organism evidence="1 2">
    <name type="scientific">Candidatus Borkfalkia faecipullorum</name>
    <dbReference type="NCBI Taxonomy" id="2838510"/>
    <lineage>
        <taxon>Bacteria</taxon>
        <taxon>Bacillati</taxon>
        <taxon>Bacillota</taxon>
        <taxon>Clostridia</taxon>
        <taxon>Christensenellales</taxon>
        <taxon>Christensenellaceae</taxon>
        <taxon>Candidatus Borkfalkia</taxon>
    </lineage>
</organism>
<dbReference type="GO" id="GO:0008967">
    <property type="term" value="F:phosphoglycolate phosphatase activity"/>
    <property type="evidence" value="ECO:0007669"/>
    <property type="project" value="TreeGrafter"/>
</dbReference>
<dbReference type="Pfam" id="PF13419">
    <property type="entry name" value="HAD_2"/>
    <property type="match status" value="1"/>
</dbReference>
<dbReference type="SUPFAM" id="SSF56784">
    <property type="entry name" value="HAD-like"/>
    <property type="match status" value="1"/>
</dbReference>
<name>A0A9D1V6P5_9FIRM</name>
<dbReference type="Proteomes" id="UP000824204">
    <property type="component" value="Unassembled WGS sequence"/>
</dbReference>
<keyword evidence="1" id="KW-0378">Hydrolase</keyword>
<evidence type="ECO:0000313" key="2">
    <source>
        <dbReference type="Proteomes" id="UP000824204"/>
    </source>
</evidence>
<evidence type="ECO:0000313" key="1">
    <source>
        <dbReference type="EMBL" id="HIX07116.1"/>
    </source>
</evidence>
<accession>A0A9D1V6P5</accession>
<dbReference type="NCBIfam" id="TIGR01509">
    <property type="entry name" value="HAD-SF-IA-v3"/>
    <property type="match status" value="1"/>
</dbReference>
<dbReference type="InterPro" id="IPR041492">
    <property type="entry name" value="HAD_2"/>
</dbReference>
<dbReference type="PANTHER" id="PTHR43434">
    <property type="entry name" value="PHOSPHOGLYCOLATE PHOSPHATASE"/>
    <property type="match status" value="1"/>
</dbReference>
<dbReference type="NCBIfam" id="TIGR01549">
    <property type="entry name" value="HAD-SF-IA-v1"/>
    <property type="match status" value="1"/>
</dbReference>
<dbReference type="Gene3D" id="1.10.150.240">
    <property type="entry name" value="Putative phosphatase, domain 2"/>
    <property type="match status" value="1"/>
</dbReference>
<dbReference type="PANTHER" id="PTHR43434:SF1">
    <property type="entry name" value="PHOSPHOGLYCOLATE PHOSPHATASE"/>
    <property type="match status" value="1"/>
</dbReference>
<dbReference type="AlphaFoldDB" id="A0A9D1V6P5"/>
<dbReference type="InterPro" id="IPR023214">
    <property type="entry name" value="HAD_sf"/>
</dbReference>
<dbReference type="SFLD" id="SFLDS00003">
    <property type="entry name" value="Haloacid_Dehalogenase"/>
    <property type="match status" value="1"/>
</dbReference>
<dbReference type="InterPro" id="IPR023198">
    <property type="entry name" value="PGP-like_dom2"/>
</dbReference>
<dbReference type="EMBL" id="DXFX01000017">
    <property type="protein sequence ID" value="HIX07116.1"/>
    <property type="molecule type" value="Genomic_DNA"/>
</dbReference>
<dbReference type="SFLD" id="SFLDG01129">
    <property type="entry name" value="C1.5:_HAD__Beta-PGM__Phosphata"/>
    <property type="match status" value="1"/>
</dbReference>
<dbReference type="InterPro" id="IPR036412">
    <property type="entry name" value="HAD-like_sf"/>
</dbReference>
<dbReference type="PRINTS" id="PR00413">
    <property type="entry name" value="HADHALOGNASE"/>
</dbReference>
<reference evidence="1" key="2">
    <citation type="submission" date="2021-04" db="EMBL/GenBank/DDBJ databases">
        <authorList>
            <person name="Gilroy R."/>
        </authorList>
    </citation>
    <scope>NUCLEOTIDE SEQUENCE</scope>
    <source>
        <strain evidence="1">811</strain>
    </source>
</reference>
<protein>
    <submittedName>
        <fullName evidence="1">HAD family hydrolase</fullName>
    </submittedName>
</protein>
<dbReference type="GO" id="GO:0005829">
    <property type="term" value="C:cytosol"/>
    <property type="evidence" value="ECO:0007669"/>
    <property type="project" value="TreeGrafter"/>
</dbReference>